<evidence type="ECO:0000313" key="6">
    <source>
        <dbReference type="Proteomes" id="UP001528411"/>
    </source>
</evidence>
<dbReference type="Gene3D" id="3.40.640.10">
    <property type="entry name" value="Type I PLP-dependent aspartate aminotransferase-like (Major domain)"/>
    <property type="match status" value="1"/>
</dbReference>
<evidence type="ECO:0000256" key="1">
    <source>
        <dbReference type="ARBA" id="ARBA00001933"/>
    </source>
</evidence>
<dbReference type="PANTHER" id="PTHR42778:SF1">
    <property type="entry name" value="2-AMINOETHYLPHOSPHONATE--PYRUVATE TRANSAMINASE"/>
    <property type="match status" value="1"/>
</dbReference>
<dbReference type="Gene3D" id="3.90.1150.10">
    <property type="entry name" value="Aspartate Aminotransferase, domain 1"/>
    <property type="match status" value="1"/>
</dbReference>
<accession>A0ABT5FDL6</accession>
<name>A0ABT5FDL6_9GAMM</name>
<keyword evidence="3" id="KW-0808">Transferase</keyword>
<dbReference type="RefSeq" id="WP_272180648.1">
    <property type="nucleotide sequence ID" value="NZ_JAQOMS010000002.1"/>
</dbReference>
<evidence type="ECO:0000256" key="2">
    <source>
        <dbReference type="ARBA" id="ARBA00022576"/>
    </source>
</evidence>
<dbReference type="InterPro" id="IPR015424">
    <property type="entry name" value="PyrdxlP-dep_Trfase"/>
</dbReference>
<gene>
    <name evidence="5" type="ORF">PN838_10730</name>
</gene>
<sequence length="254" mass="28444">MEFELLKVDWGQQFDLPEIEKVLTSDKALGWLWFVGLETSTGVKNPYRKLLNLCLSYDVKCCIDAISLLGSEETNFDGAYLVSGSSGKGIGSYSGLAFVAREHGEFLNNRMLPAYLDLSLYAQRGGIPFTLSSNLLRAFNNALTTTDWQSKYQIIAEASAYLFSRLKALGITVVAENNDNLSCIFTIAIPSDIDIIELADSLLDKGYSLYYEPKYLVSRHWMQICLYSLEEVADIYNLPLFLQTQCVSNTLVKS</sequence>
<evidence type="ECO:0000256" key="4">
    <source>
        <dbReference type="ARBA" id="ARBA00022898"/>
    </source>
</evidence>
<dbReference type="EMBL" id="JAQOMS010000002">
    <property type="protein sequence ID" value="MDC2889149.1"/>
    <property type="molecule type" value="Genomic_DNA"/>
</dbReference>
<dbReference type="PANTHER" id="PTHR42778">
    <property type="entry name" value="2-AMINOETHYLPHOSPHONATE--PYRUVATE TRANSAMINASE"/>
    <property type="match status" value="1"/>
</dbReference>
<keyword evidence="4" id="KW-0663">Pyridoxal phosphate</keyword>
<evidence type="ECO:0000256" key="3">
    <source>
        <dbReference type="ARBA" id="ARBA00022679"/>
    </source>
</evidence>
<dbReference type="Proteomes" id="UP001528411">
    <property type="component" value="Unassembled WGS sequence"/>
</dbReference>
<reference evidence="5 6" key="1">
    <citation type="submission" date="2023-01" db="EMBL/GenBank/DDBJ databases">
        <title>Psychrosphaera sp. nov., isolated from marine algae.</title>
        <authorList>
            <person name="Bayburt H."/>
            <person name="Choi B.J."/>
            <person name="Kim J.M."/>
            <person name="Choi D.G."/>
            <person name="Jeon C.O."/>
        </authorList>
    </citation>
    <scope>NUCLEOTIDE SEQUENCE [LARGE SCALE GENOMIC DNA]</scope>
    <source>
        <strain evidence="5 6">G1-22</strain>
    </source>
</reference>
<comment type="caution">
    <text evidence="5">The sequence shown here is derived from an EMBL/GenBank/DDBJ whole genome shotgun (WGS) entry which is preliminary data.</text>
</comment>
<dbReference type="SUPFAM" id="SSF53383">
    <property type="entry name" value="PLP-dependent transferases"/>
    <property type="match status" value="1"/>
</dbReference>
<keyword evidence="6" id="KW-1185">Reference proteome</keyword>
<dbReference type="InterPro" id="IPR015422">
    <property type="entry name" value="PyrdxlP-dep_Trfase_small"/>
</dbReference>
<proteinExistence type="predicted"/>
<protein>
    <submittedName>
        <fullName evidence="5">Uncharacterized protein</fullName>
    </submittedName>
</protein>
<keyword evidence="2" id="KW-0032">Aminotransferase</keyword>
<evidence type="ECO:0000313" key="5">
    <source>
        <dbReference type="EMBL" id="MDC2889149.1"/>
    </source>
</evidence>
<organism evidence="5 6">
    <name type="scientific">Psychrosphaera algicola</name>
    <dbReference type="NCBI Taxonomy" id="3023714"/>
    <lineage>
        <taxon>Bacteria</taxon>
        <taxon>Pseudomonadati</taxon>
        <taxon>Pseudomonadota</taxon>
        <taxon>Gammaproteobacteria</taxon>
        <taxon>Alteromonadales</taxon>
        <taxon>Pseudoalteromonadaceae</taxon>
        <taxon>Psychrosphaera</taxon>
    </lineage>
</organism>
<dbReference type="InterPro" id="IPR015421">
    <property type="entry name" value="PyrdxlP-dep_Trfase_major"/>
</dbReference>
<comment type="cofactor">
    <cofactor evidence="1">
        <name>pyridoxal 5'-phosphate</name>
        <dbReference type="ChEBI" id="CHEBI:597326"/>
    </cofactor>
</comment>